<evidence type="ECO:0000313" key="2">
    <source>
        <dbReference type="Proteomes" id="UP000515161"/>
    </source>
</evidence>
<feature type="region of interest" description="Disordered" evidence="1">
    <location>
        <begin position="1"/>
        <end position="35"/>
    </location>
</feature>
<sequence length="633" mass="71043">MEGEAPENQSVSSKSSNVSRASMAATKARAKAEAAQARAAFARKEIELKIEKARLEATLDALEREGEAKAARAEAAVMEAAVANLEPSEIEHRPPLLPTQNSKQRTEEYVSQHTDTGATGQLHAVKEESPVLHVYSHPQALGDELKEKSPVSEYHILSSYPEDVPPDIKRQYIPKPQTQLQHHPPSHINFPYYSSHRNDNMPSTTRYSSDTSLDLAKYLARGKLVSSGPRFDDRPDNYLAWKSSFLNTIKSLHLTAREELDLLNKWLGRDSAEQARRIKSVNVRHLPAGLDLIWERLEETYGSPEAIENALFTKIEDFPKMAAKDSQKLRELGDLLIELEAAKQDGYLPGLSYLDAARGVNPIVQKLPWGLQEKWMMRGSSYKREFRVAYPPFSFFTKFVRTEAQARNDPSFNLPSTFTPQNTNHRFESNSKPVSVHKTDISSSSTSPFADRQSKNIEDPDKQCPIHHKPHPLKTCRGFREMPLESRKSFLKQHFICFKCCASTRNCEANIKCSECDRHPAALHPGPPQWYSKPSPPPSQHGGEEEDSPDPNVTSKCTKVCGKGFSEKSCSKMCLVNIYPNGRDESKTMYAILDDQSNRSLARSEFFETFSIEGTTAPYTLKTCSGVAETSGR</sequence>
<dbReference type="PANTHER" id="PTHR47331:SF6">
    <property type="entry name" value="DOUBLECORTIN DOMAIN-CONTAINING PROTEIN"/>
    <property type="match status" value="1"/>
</dbReference>
<reference evidence="3" key="1">
    <citation type="submission" date="2025-08" db="UniProtKB">
        <authorList>
            <consortium name="RefSeq"/>
        </authorList>
    </citation>
    <scope>IDENTIFICATION</scope>
</reference>
<feature type="region of interest" description="Disordered" evidence="1">
    <location>
        <begin position="411"/>
        <end position="469"/>
    </location>
</feature>
<dbReference type="RefSeq" id="XP_034056153.1">
    <property type="nucleotide sequence ID" value="XM_034200262.1"/>
</dbReference>
<dbReference type="AlphaFoldDB" id="A0A6P8SYQ2"/>
<feature type="compositionally biased region" description="Basic and acidic residues" evidence="1">
    <location>
        <begin position="452"/>
        <end position="464"/>
    </location>
</feature>
<gene>
    <name evidence="3" type="primary">LOC117535734</name>
</gene>
<dbReference type="InParanoid" id="A0A6P8SYQ2"/>
<name>A0A6P8SYQ2_GYMAC</name>
<dbReference type="Proteomes" id="UP000515161">
    <property type="component" value="Unplaced"/>
</dbReference>
<dbReference type="KEGG" id="gacu:117535734"/>
<keyword evidence="2" id="KW-1185">Reference proteome</keyword>
<feature type="compositionally biased region" description="Low complexity" evidence="1">
    <location>
        <begin position="10"/>
        <end position="35"/>
    </location>
</feature>
<evidence type="ECO:0000313" key="3">
    <source>
        <dbReference type="RefSeq" id="XP_034056153.1"/>
    </source>
</evidence>
<feature type="compositionally biased region" description="Polar residues" evidence="1">
    <location>
        <begin position="411"/>
        <end position="424"/>
    </location>
</feature>
<organism evidence="2 3">
    <name type="scientific">Gymnodraco acuticeps</name>
    <name type="common">Antarctic dragonfish</name>
    <dbReference type="NCBI Taxonomy" id="8218"/>
    <lineage>
        <taxon>Eukaryota</taxon>
        <taxon>Metazoa</taxon>
        <taxon>Chordata</taxon>
        <taxon>Craniata</taxon>
        <taxon>Vertebrata</taxon>
        <taxon>Euteleostomi</taxon>
        <taxon>Actinopterygii</taxon>
        <taxon>Neopterygii</taxon>
        <taxon>Teleostei</taxon>
        <taxon>Neoteleostei</taxon>
        <taxon>Acanthomorphata</taxon>
        <taxon>Eupercaria</taxon>
        <taxon>Perciformes</taxon>
        <taxon>Notothenioidei</taxon>
        <taxon>Bathydraconidae</taxon>
        <taxon>Gymnodraco</taxon>
    </lineage>
</organism>
<dbReference type="OrthoDB" id="6122721at2759"/>
<evidence type="ECO:0000256" key="1">
    <source>
        <dbReference type="SAM" id="MobiDB-lite"/>
    </source>
</evidence>
<feature type="region of interest" description="Disordered" evidence="1">
    <location>
        <begin position="527"/>
        <end position="553"/>
    </location>
</feature>
<proteinExistence type="predicted"/>
<dbReference type="PANTHER" id="PTHR47331">
    <property type="entry name" value="PHD-TYPE DOMAIN-CONTAINING PROTEIN"/>
    <property type="match status" value="1"/>
</dbReference>
<dbReference type="GeneID" id="117535734"/>
<accession>A0A6P8SYQ2</accession>
<protein>
    <submittedName>
        <fullName evidence="3">Uncharacterized protein LOC117535734</fullName>
    </submittedName>
</protein>